<dbReference type="PROSITE" id="PS00086">
    <property type="entry name" value="CYTOCHROME_P450"/>
    <property type="match status" value="1"/>
</dbReference>
<dbReference type="InterPro" id="IPR036396">
    <property type="entry name" value="Cyt_P450_sf"/>
</dbReference>
<dbReference type="CDD" id="cd11073">
    <property type="entry name" value="CYP76-like"/>
    <property type="match status" value="1"/>
</dbReference>
<keyword evidence="2 5" id="KW-0479">Metal-binding</keyword>
<evidence type="ECO:0000256" key="3">
    <source>
        <dbReference type="ARBA" id="ARBA00023002"/>
    </source>
</evidence>
<feature type="transmembrane region" description="Helical" evidence="7">
    <location>
        <begin position="6"/>
        <end position="24"/>
    </location>
</feature>
<dbReference type="Pfam" id="PF00067">
    <property type="entry name" value="p450"/>
    <property type="match status" value="1"/>
</dbReference>
<dbReference type="Gene3D" id="1.10.630.10">
    <property type="entry name" value="Cytochrome P450"/>
    <property type="match status" value="1"/>
</dbReference>
<name>A0AAW1GKH0_SAPOF</name>
<keyword evidence="7" id="KW-0472">Membrane</keyword>
<dbReference type="PANTHER" id="PTHR47950">
    <property type="entry name" value="CYTOCHROME P450, FAMILY 76, SUBFAMILY C, POLYPEPTIDE 5-RELATED"/>
    <property type="match status" value="1"/>
</dbReference>
<reference evidence="8" key="1">
    <citation type="submission" date="2024-03" db="EMBL/GenBank/DDBJ databases">
        <title>WGS assembly of Saponaria officinalis var. Norfolk2.</title>
        <authorList>
            <person name="Jenkins J."/>
            <person name="Shu S."/>
            <person name="Grimwood J."/>
            <person name="Barry K."/>
            <person name="Goodstein D."/>
            <person name="Schmutz J."/>
            <person name="Leebens-Mack J."/>
            <person name="Osbourn A."/>
        </authorList>
    </citation>
    <scope>NUCLEOTIDE SEQUENCE [LARGE SCALE GENOMIC DNA]</scope>
    <source>
        <strain evidence="8">JIC</strain>
    </source>
</reference>
<dbReference type="AlphaFoldDB" id="A0AAW1GKH0"/>
<evidence type="ECO:0000256" key="2">
    <source>
        <dbReference type="ARBA" id="ARBA00022723"/>
    </source>
</evidence>
<keyword evidence="7" id="KW-1133">Transmembrane helix</keyword>
<evidence type="ECO:0000256" key="1">
    <source>
        <dbReference type="ARBA" id="ARBA00010617"/>
    </source>
</evidence>
<dbReference type="GO" id="GO:0004497">
    <property type="term" value="F:monooxygenase activity"/>
    <property type="evidence" value="ECO:0007669"/>
    <property type="project" value="UniProtKB-KW"/>
</dbReference>
<gene>
    <name evidence="8" type="ORF">RND81_14G010900</name>
</gene>
<evidence type="ECO:0000256" key="4">
    <source>
        <dbReference type="ARBA" id="ARBA00023004"/>
    </source>
</evidence>
<dbReference type="GO" id="GO:0020037">
    <property type="term" value="F:heme binding"/>
    <property type="evidence" value="ECO:0007669"/>
    <property type="project" value="InterPro"/>
</dbReference>
<comment type="cofactor">
    <cofactor evidence="5">
        <name>heme</name>
        <dbReference type="ChEBI" id="CHEBI:30413"/>
    </cofactor>
</comment>
<keyword evidence="3 6" id="KW-0560">Oxidoreductase</keyword>
<keyword evidence="4 5" id="KW-0408">Iron</keyword>
<dbReference type="Proteomes" id="UP001443914">
    <property type="component" value="Unassembled WGS sequence"/>
</dbReference>
<evidence type="ECO:0008006" key="10">
    <source>
        <dbReference type="Google" id="ProtNLM"/>
    </source>
</evidence>
<organism evidence="8 9">
    <name type="scientific">Saponaria officinalis</name>
    <name type="common">Common soapwort</name>
    <name type="synonym">Lychnis saponaria</name>
    <dbReference type="NCBI Taxonomy" id="3572"/>
    <lineage>
        <taxon>Eukaryota</taxon>
        <taxon>Viridiplantae</taxon>
        <taxon>Streptophyta</taxon>
        <taxon>Embryophyta</taxon>
        <taxon>Tracheophyta</taxon>
        <taxon>Spermatophyta</taxon>
        <taxon>Magnoliopsida</taxon>
        <taxon>eudicotyledons</taxon>
        <taxon>Gunneridae</taxon>
        <taxon>Pentapetalae</taxon>
        <taxon>Caryophyllales</taxon>
        <taxon>Caryophyllaceae</taxon>
        <taxon>Caryophylleae</taxon>
        <taxon>Saponaria</taxon>
    </lineage>
</organism>
<dbReference type="GO" id="GO:0016705">
    <property type="term" value="F:oxidoreductase activity, acting on paired donors, with incorporation or reduction of molecular oxygen"/>
    <property type="evidence" value="ECO:0007669"/>
    <property type="project" value="InterPro"/>
</dbReference>
<keyword evidence="9" id="KW-1185">Reference proteome</keyword>
<dbReference type="InterPro" id="IPR002401">
    <property type="entry name" value="Cyt_P450_E_grp-I"/>
</dbReference>
<dbReference type="GO" id="GO:0005506">
    <property type="term" value="F:iron ion binding"/>
    <property type="evidence" value="ECO:0007669"/>
    <property type="project" value="InterPro"/>
</dbReference>
<dbReference type="PRINTS" id="PR00385">
    <property type="entry name" value="P450"/>
</dbReference>
<feature type="binding site" description="axial binding residue" evidence="5">
    <location>
        <position position="442"/>
    </location>
    <ligand>
        <name>heme</name>
        <dbReference type="ChEBI" id="CHEBI:30413"/>
    </ligand>
    <ligandPart>
        <name>Fe</name>
        <dbReference type="ChEBI" id="CHEBI:18248"/>
    </ligandPart>
</feature>
<evidence type="ECO:0000256" key="6">
    <source>
        <dbReference type="RuleBase" id="RU000461"/>
    </source>
</evidence>
<dbReference type="PANTHER" id="PTHR47950:SF14">
    <property type="entry name" value="CYTOCHROME P450 76A2-LIKE ISOFORM X1"/>
    <property type="match status" value="1"/>
</dbReference>
<evidence type="ECO:0000256" key="7">
    <source>
        <dbReference type="SAM" id="Phobius"/>
    </source>
</evidence>
<keyword evidence="7" id="KW-0812">Transmembrane</keyword>
<comment type="caution">
    <text evidence="8">The sequence shown here is derived from an EMBL/GenBank/DDBJ whole genome shotgun (WGS) entry which is preliminary data.</text>
</comment>
<sequence length="501" mass="56641">MELNFSLLHCSILLVIVPIITLICRKNARISRLPPGPRGWPIIGNILDLGTMPHRTLAELGKKYGPVIWLKLGAQKIVVIQTAKAASEFFKHHDLSFPDRNINEAMRVYDYHKGSLILAPYGPHWRIMRKMLTSEMLSSKRISEAESVREKCVDDLICWINATGNRAVKVGELVFVAEFNLLGNLMLSKDIVDPGLENGSEFFSAMDGLTQWTGVVNVADFFPWMKWVDLQGLRRKTEADMGKVLEIASSFVTERREENVIGRKRDRKDILDLLLEFEGDGIDECSKISDHHINVFLAEFLMAGTESTASTVEWAMTELLANPSLMSKVKSELDQVIGPKRKLNESDIEHLPYLQAVIKETFRLHPPAPFLVPRKSVQDVTIMDYDICCGTQVFVNAWAIGRDPESWEDPLTFKPERFIGSKIDYRGRDYELIPFGAGRRICAGIPLAHQMLHLTLGAMLHCFDWELESGVTPTTIDWSDRIGLTAKKRVPLKAVARKCKV</sequence>
<protein>
    <recommendedName>
        <fullName evidence="10">Cytochrome P450</fullName>
    </recommendedName>
</protein>
<keyword evidence="6" id="KW-0503">Monooxygenase</keyword>
<evidence type="ECO:0000256" key="5">
    <source>
        <dbReference type="PIRSR" id="PIRSR602401-1"/>
    </source>
</evidence>
<dbReference type="InterPro" id="IPR017972">
    <property type="entry name" value="Cyt_P450_CS"/>
</dbReference>
<dbReference type="PRINTS" id="PR00463">
    <property type="entry name" value="EP450I"/>
</dbReference>
<evidence type="ECO:0000313" key="9">
    <source>
        <dbReference type="Proteomes" id="UP001443914"/>
    </source>
</evidence>
<dbReference type="FunFam" id="1.10.630.10:FF:000007">
    <property type="entry name" value="Cytochrome P450 76C4"/>
    <property type="match status" value="1"/>
</dbReference>
<dbReference type="InterPro" id="IPR001128">
    <property type="entry name" value="Cyt_P450"/>
</dbReference>
<dbReference type="EMBL" id="JBDFQZ010000014">
    <property type="protein sequence ID" value="KAK9663979.1"/>
    <property type="molecule type" value="Genomic_DNA"/>
</dbReference>
<accession>A0AAW1GKH0</accession>
<evidence type="ECO:0000313" key="8">
    <source>
        <dbReference type="EMBL" id="KAK9663979.1"/>
    </source>
</evidence>
<proteinExistence type="inferred from homology"/>
<dbReference type="SUPFAM" id="SSF48264">
    <property type="entry name" value="Cytochrome P450"/>
    <property type="match status" value="1"/>
</dbReference>
<comment type="similarity">
    <text evidence="1 6">Belongs to the cytochrome P450 family.</text>
</comment>
<keyword evidence="5 6" id="KW-0349">Heme</keyword>